<dbReference type="AlphaFoldDB" id="A0A1X2HEC1"/>
<evidence type="ECO:0000313" key="1">
    <source>
        <dbReference type="EMBL" id="ORY97260.1"/>
    </source>
</evidence>
<evidence type="ECO:0008006" key="3">
    <source>
        <dbReference type="Google" id="ProtNLM"/>
    </source>
</evidence>
<dbReference type="InParanoid" id="A0A1X2HEC1"/>
<comment type="caution">
    <text evidence="1">The sequence shown here is derived from an EMBL/GenBank/DDBJ whole genome shotgun (WGS) entry which is preliminary data.</text>
</comment>
<organism evidence="1 2">
    <name type="scientific">Syncephalastrum racemosum</name>
    <name type="common">Filamentous fungus</name>
    <dbReference type="NCBI Taxonomy" id="13706"/>
    <lineage>
        <taxon>Eukaryota</taxon>
        <taxon>Fungi</taxon>
        <taxon>Fungi incertae sedis</taxon>
        <taxon>Mucoromycota</taxon>
        <taxon>Mucoromycotina</taxon>
        <taxon>Mucoromycetes</taxon>
        <taxon>Mucorales</taxon>
        <taxon>Syncephalastraceae</taxon>
        <taxon>Syncephalastrum</taxon>
    </lineage>
</organism>
<reference evidence="1 2" key="1">
    <citation type="submission" date="2016-07" db="EMBL/GenBank/DDBJ databases">
        <title>Pervasive Adenine N6-methylation of Active Genes in Fungi.</title>
        <authorList>
            <consortium name="DOE Joint Genome Institute"/>
            <person name="Mondo S.J."/>
            <person name="Dannebaum R.O."/>
            <person name="Kuo R.C."/>
            <person name="Labutti K."/>
            <person name="Haridas S."/>
            <person name="Kuo A."/>
            <person name="Salamov A."/>
            <person name="Ahrendt S.R."/>
            <person name="Lipzen A."/>
            <person name="Sullivan W."/>
            <person name="Andreopoulos W.B."/>
            <person name="Clum A."/>
            <person name="Lindquist E."/>
            <person name="Daum C."/>
            <person name="Ramamoorthy G.K."/>
            <person name="Gryganskyi A."/>
            <person name="Culley D."/>
            <person name="Magnuson J.K."/>
            <person name="James T.Y."/>
            <person name="O'Malley M.A."/>
            <person name="Stajich J.E."/>
            <person name="Spatafora J.W."/>
            <person name="Visel A."/>
            <person name="Grigoriev I.V."/>
        </authorList>
    </citation>
    <scope>NUCLEOTIDE SEQUENCE [LARGE SCALE GENOMIC DNA]</scope>
    <source>
        <strain evidence="1 2">NRRL 2496</strain>
    </source>
</reference>
<evidence type="ECO:0000313" key="2">
    <source>
        <dbReference type="Proteomes" id="UP000242180"/>
    </source>
</evidence>
<proteinExistence type="predicted"/>
<sequence length="317" mass="36646">MPFDAYVELCKVINTTKPRSFRETFGNELALVDTVLDAKSDDMLDSARRIACFPTESSRKDYSTFLSDMFVHIIKEIYIAKPDLAHSEAILNQAVVWPAIRATLHAINDTHDDLSFYPGEEQLQSMTTQRRVNDGQHDERSVYKADAIIRTSDGLEIALAETSNGYNEGTQSKVFFDFHKGIYGAASMLKTIADRYKYANYSLMSELKIFFWHIHSTKIRLWSLSCPSPGIFIVYREDSCVIPVSFNDDQKIPLDYIRFIWCFKEQLDQIMRTLHVLRESHQLNMKQYRYYPLPADKDLSEIVKPSIIKVTEKVHSK</sequence>
<protein>
    <recommendedName>
        <fullName evidence="3">Fungal-type protein kinase domain-containing protein</fullName>
    </recommendedName>
</protein>
<dbReference type="OrthoDB" id="2279273at2759"/>
<accession>A0A1X2HEC1</accession>
<dbReference type="OMA" id="INDTHDD"/>
<gene>
    <name evidence="1" type="ORF">BCR43DRAFT_234156</name>
</gene>
<dbReference type="Proteomes" id="UP000242180">
    <property type="component" value="Unassembled WGS sequence"/>
</dbReference>
<keyword evidence="2" id="KW-1185">Reference proteome</keyword>
<dbReference type="EMBL" id="MCGN01000004">
    <property type="protein sequence ID" value="ORY97260.1"/>
    <property type="molecule type" value="Genomic_DNA"/>
</dbReference>
<name>A0A1X2HEC1_SYNRA</name>